<gene>
    <name evidence="2" type="ORF">AMC99_00198</name>
</gene>
<protein>
    <recommendedName>
        <fullName evidence="4">DUF3667 domain-containing protein</fullName>
    </recommendedName>
</protein>
<keyword evidence="3" id="KW-1185">Reference proteome</keyword>
<accession>A0A0M4M5P6</accession>
<keyword evidence="1" id="KW-0472">Membrane</keyword>
<dbReference type="STRING" id="361183.AMC99_00198"/>
<proteinExistence type="predicted"/>
<evidence type="ECO:0000256" key="1">
    <source>
        <dbReference type="SAM" id="Phobius"/>
    </source>
</evidence>
<dbReference type="PATRIC" id="fig|361183.4.peg.200"/>
<dbReference type="OrthoDB" id="9111327at2"/>
<dbReference type="EMBL" id="CP012669">
    <property type="protein sequence ID" value="ALE15514.1"/>
    <property type="molecule type" value="Genomic_DNA"/>
</dbReference>
<name>A0A0M4M5P6_9SPHN</name>
<reference evidence="2 3" key="1">
    <citation type="submission" date="2015-09" db="EMBL/GenBank/DDBJ databases">
        <title>Complete genome sequence of a benzo[a]pyrene-degrading bacterium Altererythrobacter epoxidivorans CGMCC 1.7731T.</title>
        <authorList>
            <person name="Li Z."/>
            <person name="Cheng H."/>
            <person name="Huo Y."/>
            <person name="Xu X."/>
        </authorList>
    </citation>
    <scope>NUCLEOTIDE SEQUENCE [LARGE SCALE GENOMIC DNA]</scope>
    <source>
        <strain evidence="2 3">CGMCC 1.7731</strain>
    </source>
</reference>
<sequence length="357" mass="39630">MSGISEGIGSAIEGGLLGRAVEPAHGGKGGALPTGEEGTCLNCGTELVGSHCHACGQRGEIHRSLAGLFHDLIHGVLHLDGKLWNTLPLLTFKPGVLTRRYIDGERAKFVSPMSMFLFSVFTMFAVFSMIGISTPTDFSTAETVQSNIEQAREVAKKKVDDQRQLVADTPEDDPGYAESKAKLERYEQELSGIDTVSEMKLGGTQNFSFTGTGIEAFDNALVEKWKKNPGLMLYKLQTNGYKFSWLLIPLSIPFVWLLFAWRRRFHAYDHAVFVTYSQAFMSLLFVTLSVLFALGIGGMWIFLGLAVVPPIHIYKQLRYTYELTRFSALWRTVVLTNVIVFVVLGLFVWLLILLGAF</sequence>
<dbReference type="KEGG" id="aep:AMC99_00198"/>
<dbReference type="RefSeq" id="WP_061921623.1">
    <property type="nucleotide sequence ID" value="NZ_CP012669.1"/>
</dbReference>
<evidence type="ECO:0000313" key="2">
    <source>
        <dbReference type="EMBL" id="ALE15514.1"/>
    </source>
</evidence>
<feature type="transmembrane region" description="Helical" evidence="1">
    <location>
        <begin position="328"/>
        <end position="354"/>
    </location>
</feature>
<keyword evidence="1" id="KW-1133">Transmembrane helix</keyword>
<dbReference type="Pfam" id="PF12412">
    <property type="entry name" value="DUF3667"/>
    <property type="match status" value="1"/>
</dbReference>
<feature type="transmembrane region" description="Helical" evidence="1">
    <location>
        <begin position="282"/>
        <end position="308"/>
    </location>
</feature>
<evidence type="ECO:0008006" key="4">
    <source>
        <dbReference type="Google" id="ProtNLM"/>
    </source>
</evidence>
<keyword evidence="1" id="KW-0812">Transmembrane</keyword>
<organism evidence="2 3">
    <name type="scientific">Altererythrobacter epoxidivorans</name>
    <dbReference type="NCBI Taxonomy" id="361183"/>
    <lineage>
        <taxon>Bacteria</taxon>
        <taxon>Pseudomonadati</taxon>
        <taxon>Pseudomonadota</taxon>
        <taxon>Alphaproteobacteria</taxon>
        <taxon>Sphingomonadales</taxon>
        <taxon>Erythrobacteraceae</taxon>
        <taxon>Altererythrobacter</taxon>
    </lineage>
</organism>
<dbReference type="InterPro" id="IPR022134">
    <property type="entry name" value="DUF3667"/>
</dbReference>
<feature type="transmembrane region" description="Helical" evidence="1">
    <location>
        <begin position="109"/>
        <end position="132"/>
    </location>
</feature>
<dbReference type="Proteomes" id="UP000057938">
    <property type="component" value="Chromosome"/>
</dbReference>
<dbReference type="AlphaFoldDB" id="A0A0M4M5P6"/>
<feature type="transmembrane region" description="Helical" evidence="1">
    <location>
        <begin position="243"/>
        <end position="261"/>
    </location>
</feature>
<evidence type="ECO:0000313" key="3">
    <source>
        <dbReference type="Proteomes" id="UP000057938"/>
    </source>
</evidence>